<dbReference type="InterPro" id="IPR045079">
    <property type="entry name" value="Oxoprolinase-like"/>
</dbReference>
<feature type="domain" description="Hydantoinase A/oxoprolinase" evidence="1">
    <location>
        <begin position="212"/>
        <end position="493"/>
    </location>
</feature>
<gene>
    <name evidence="3" type="ORF">DGD08_07240</name>
</gene>
<dbReference type="Pfam" id="PF05378">
    <property type="entry name" value="Hydant_A_N"/>
    <property type="match status" value="1"/>
</dbReference>
<sequence length="643" mass="66359">MNTKAGEGTRAGTVAVGIDVGGTFTDLAAVHDDGAVSTSKVLSVPGDRAQGVLDALQAAGVAASAVSSIAHGTTVVTNLLLERRGARVVACATRGFTDLLELRRQERAALYDLSQQHPAPLVAPDQVFGVPERMAPEGVVEPLTDAGMHAVVHAVLDADPETIAVTLLHAYAHPAHEQQLAEALRAESARRGTAVDVITSHDVLPEIREYERMASTVAEAYARPAVRRYLDGLSSRLSARGYPAPRVMTSSGGTLTAAVAAQHAAALALSGPAGGVTGAAAVARALGVARALTIDIGGTSADVGLIEDGEPLVERGGNVAGVPIALPRVLVEAVAAGGGSIAWLDDGGALRAGPESAGAAPGPAAYARGGERATVTDAHVVLGTIAAGDWSGGVRIDRNRARAALAAIADPLGVSVERAATAVIATADATMARALRRVSVERGVDPRGIPLIAFGGGGPLHACGLAQLLGMRQVIVPPHAGVLSAVGLALAPERRESLTSCTRALSQWSDDEMRVLLHQAARVLAAGEMSLEARWSLRARYVGQGYELDIPVTLDDSVSQVTDRFVARHEQRTGFTLDREVECISARTTLSGVARTVRWHRTQRADTVHGAAVVPLPDATLLVAAGWTARPLDIGGWMLEADV</sequence>
<dbReference type="PANTHER" id="PTHR11365">
    <property type="entry name" value="5-OXOPROLINASE RELATED"/>
    <property type="match status" value="1"/>
</dbReference>
<organism evidence="3 4">
    <name type="scientific">Gemmatimonas aurantiaca</name>
    <dbReference type="NCBI Taxonomy" id="173480"/>
    <lineage>
        <taxon>Bacteria</taxon>
        <taxon>Pseudomonadati</taxon>
        <taxon>Gemmatimonadota</taxon>
        <taxon>Gemmatimonadia</taxon>
        <taxon>Gemmatimonadales</taxon>
        <taxon>Gemmatimonadaceae</taxon>
        <taxon>Gemmatimonas</taxon>
    </lineage>
</organism>
<evidence type="ECO:0000313" key="3">
    <source>
        <dbReference type="EMBL" id="HCT56995.1"/>
    </source>
</evidence>
<accession>A0A3D4V7D6</accession>
<dbReference type="EMBL" id="DPIY01000006">
    <property type="protein sequence ID" value="HCT56995.1"/>
    <property type="molecule type" value="Genomic_DNA"/>
</dbReference>
<dbReference type="GO" id="GO:0017168">
    <property type="term" value="F:5-oxoprolinase (ATP-hydrolyzing) activity"/>
    <property type="evidence" value="ECO:0007669"/>
    <property type="project" value="TreeGrafter"/>
</dbReference>
<dbReference type="InterPro" id="IPR008040">
    <property type="entry name" value="Hydant_A_N"/>
</dbReference>
<evidence type="ECO:0000259" key="2">
    <source>
        <dbReference type="Pfam" id="PF05378"/>
    </source>
</evidence>
<evidence type="ECO:0000313" key="4">
    <source>
        <dbReference type="Proteomes" id="UP000264071"/>
    </source>
</evidence>
<dbReference type="Proteomes" id="UP000264071">
    <property type="component" value="Unassembled WGS sequence"/>
</dbReference>
<dbReference type="GO" id="GO:0005829">
    <property type="term" value="C:cytosol"/>
    <property type="evidence" value="ECO:0007669"/>
    <property type="project" value="TreeGrafter"/>
</dbReference>
<dbReference type="Pfam" id="PF01968">
    <property type="entry name" value="Hydantoinase_A"/>
    <property type="match status" value="1"/>
</dbReference>
<dbReference type="InterPro" id="IPR043129">
    <property type="entry name" value="ATPase_NBD"/>
</dbReference>
<name>A0A3D4V7D6_9BACT</name>
<protein>
    <submittedName>
        <fullName evidence="3">Hydantoinase/oxoprolinase family protein</fullName>
    </submittedName>
</protein>
<dbReference type="GO" id="GO:0006749">
    <property type="term" value="P:glutathione metabolic process"/>
    <property type="evidence" value="ECO:0007669"/>
    <property type="project" value="TreeGrafter"/>
</dbReference>
<dbReference type="PANTHER" id="PTHR11365:SF23">
    <property type="entry name" value="HYPOTHETICAL 5-OXOPROLINASE (EUROFUNG)-RELATED"/>
    <property type="match status" value="1"/>
</dbReference>
<dbReference type="AlphaFoldDB" id="A0A3D4V7D6"/>
<reference evidence="3 4" key="1">
    <citation type="journal article" date="2018" name="Nat. Biotechnol.">
        <title>A standardized bacterial taxonomy based on genome phylogeny substantially revises the tree of life.</title>
        <authorList>
            <person name="Parks D.H."/>
            <person name="Chuvochina M."/>
            <person name="Waite D.W."/>
            <person name="Rinke C."/>
            <person name="Skarshewski A."/>
            <person name="Chaumeil P.A."/>
            <person name="Hugenholtz P."/>
        </authorList>
    </citation>
    <scope>NUCLEOTIDE SEQUENCE [LARGE SCALE GENOMIC DNA]</scope>
    <source>
        <strain evidence="3">UBA8844</strain>
    </source>
</reference>
<feature type="domain" description="Hydantoinase/oxoprolinase N-terminal" evidence="2">
    <location>
        <begin position="16"/>
        <end position="187"/>
    </location>
</feature>
<comment type="caution">
    <text evidence="3">The sequence shown here is derived from an EMBL/GenBank/DDBJ whole genome shotgun (WGS) entry which is preliminary data.</text>
</comment>
<dbReference type="SUPFAM" id="SSF53067">
    <property type="entry name" value="Actin-like ATPase domain"/>
    <property type="match status" value="1"/>
</dbReference>
<dbReference type="InterPro" id="IPR002821">
    <property type="entry name" value="Hydantoinase_A"/>
</dbReference>
<dbReference type="OMA" id="HAMTVSV"/>
<evidence type="ECO:0000259" key="1">
    <source>
        <dbReference type="Pfam" id="PF01968"/>
    </source>
</evidence>
<proteinExistence type="predicted"/>